<comment type="caution">
    <text evidence="3">The sequence shown here is derived from an EMBL/GenBank/DDBJ whole genome shotgun (WGS) entry which is preliminary data.</text>
</comment>
<dbReference type="InterPro" id="IPR008988">
    <property type="entry name" value="Transcriptional_repressor_C"/>
</dbReference>
<evidence type="ECO:0000256" key="1">
    <source>
        <dbReference type="ARBA" id="ARBA00023004"/>
    </source>
</evidence>
<protein>
    <recommendedName>
        <fullName evidence="2">Ferrous iron transporter FeoA-like domain-containing protein</fullName>
    </recommendedName>
</protein>
<dbReference type="PANTHER" id="PTHR42954">
    <property type="entry name" value="FE(2+) TRANSPORT PROTEIN A"/>
    <property type="match status" value="1"/>
</dbReference>
<dbReference type="PANTHER" id="PTHR42954:SF2">
    <property type="entry name" value="FE(2+) TRANSPORT PROTEIN A"/>
    <property type="match status" value="1"/>
</dbReference>
<organism evidence="3 4">
    <name type="scientific">Vagococcus acidifermentans</name>
    <dbReference type="NCBI Taxonomy" id="564710"/>
    <lineage>
        <taxon>Bacteria</taxon>
        <taxon>Bacillati</taxon>
        <taxon>Bacillota</taxon>
        <taxon>Bacilli</taxon>
        <taxon>Lactobacillales</taxon>
        <taxon>Enterococcaceae</taxon>
        <taxon>Vagococcus</taxon>
    </lineage>
</organism>
<dbReference type="Pfam" id="PF04023">
    <property type="entry name" value="FeoA"/>
    <property type="match status" value="2"/>
</dbReference>
<evidence type="ECO:0000259" key="2">
    <source>
        <dbReference type="SMART" id="SM00899"/>
    </source>
</evidence>
<name>A0A430AQP7_9ENTE</name>
<evidence type="ECO:0000313" key="4">
    <source>
        <dbReference type="Proteomes" id="UP000286773"/>
    </source>
</evidence>
<dbReference type="EMBL" id="NGKC01000012">
    <property type="protein sequence ID" value="RSU10460.1"/>
    <property type="molecule type" value="Genomic_DNA"/>
</dbReference>
<reference evidence="3 4" key="1">
    <citation type="submission" date="2017-05" db="EMBL/GenBank/DDBJ databases">
        <title>Vagococcus spp. assemblies.</title>
        <authorList>
            <person name="Gulvik C.A."/>
        </authorList>
    </citation>
    <scope>NUCLEOTIDE SEQUENCE [LARGE SCALE GENOMIC DNA]</scope>
    <source>
        <strain evidence="3 4">LMG 24798</strain>
    </source>
</reference>
<feature type="domain" description="Ferrous iron transporter FeoA-like" evidence="2">
    <location>
        <begin position="13"/>
        <end position="84"/>
    </location>
</feature>
<evidence type="ECO:0000313" key="3">
    <source>
        <dbReference type="EMBL" id="RSU10460.1"/>
    </source>
</evidence>
<dbReference type="Gene3D" id="2.30.30.90">
    <property type="match status" value="2"/>
</dbReference>
<gene>
    <name evidence="3" type="ORF">CBF27_10640</name>
</gene>
<accession>A0A430AQP7</accession>
<feature type="domain" description="Ferrous iron transporter FeoA-like" evidence="2">
    <location>
        <begin position="94"/>
        <end position="166"/>
    </location>
</feature>
<dbReference type="Proteomes" id="UP000286773">
    <property type="component" value="Unassembled WGS sequence"/>
</dbReference>
<dbReference type="SUPFAM" id="SSF50037">
    <property type="entry name" value="C-terminal domain of transcriptional repressors"/>
    <property type="match status" value="2"/>
</dbReference>
<keyword evidence="4" id="KW-1185">Reference proteome</keyword>
<dbReference type="OrthoDB" id="9811076at2"/>
<keyword evidence="1" id="KW-0408">Iron</keyword>
<proteinExistence type="predicted"/>
<dbReference type="InterPro" id="IPR007167">
    <property type="entry name" value="Fe-transptr_FeoA-like"/>
</dbReference>
<dbReference type="InterPro" id="IPR038157">
    <property type="entry name" value="FeoA_core_dom"/>
</dbReference>
<dbReference type="AlphaFoldDB" id="A0A430AQP7"/>
<dbReference type="InterPro" id="IPR052713">
    <property type="entry name" value="FeoA"/>
</dbReference>
<dbReference type="SMART" id="SM00899">
    <property type="entry name" value="FeoA"/>
    <property type="match status" value="2"/>
</dbReference>
<sequence length="175" mass="19571">MNVLFKRGVYRMYPLSKCETNTEYIFLGFSKKSPYENHLLGLGLVKGTTIQILSFSSNNQMIVHFQNSRVGIDSHVAEDILVSKKEGNSVRKYMSLNDMPVGTKSVVEGILGKGAVKRRLMDMGLTKGTPILLRKVAPLGDPIEVAVRGYQLTLRKSEADLILIRDMGDNEHEKN</sequence>
<dbReference type="GO" id="GO:0046914">
    <property type="term" value="F:transition metal ion binding"/>
    <property type="evidence" value="ECO:0007669"/>
    <property type="project" value="InterPro"/>
</dbReference>